<proteinExistence type="predicted"/>
<keyword evidence="1" id="KW-0472">Membrane</keyword>
<evidence type="ECO:0000256" key="1">
    <source>
        <dbReference type="SAM" id="Phobius"/>
    </source>
</evidence>
<dbReference type="Proteomes" id="UP000321621">
    <property type="component" value="Unassembled WGS sequence"/>
</dbReference>
<dbReference type="EMBL" id="VNWK01000013">
    <property type="protein sequence ID" value="TXJ98868.1"/>
    <property type="molecule type" value="Genomic_DNA"/>
</dbReference>
<evidence type="ECO:0000313" key="6">
    <source>
        <dbReference type="Proteomes" id="UP000321621"/>
    </source>
</evidence>
<keyword evidence="1" id="KW-1133">Transmembrane helix</keyword>
<reference evidence="4 6" key="2">
    <citation type="submission" date="2019-07" db="EMBL/GenBank/DDBJ databases">
        <title>Draft genome of two Muricauda strains isolated from deep sea.</title>
        <authorList>
            <person name="Sun C."/>
        </authorList>
    </citation>
    <scope>NUCLEOTIDE SEQUENCE [LARGE SCALE GENOMIC DNA]</scope>
    <source>
        <strain evidence="4 6">72</strain>
    </source>
</reference>
<evidence type="ECO:0000313" key="5">
    <source>
        <dbReference type="Proteomes" id="UP000266691"/>
    </source>
</evidence>
<keyword evidence="1" id="KW-0812">Transmembrane</keyword>
<dbReference type="AlphaFoldDB" id="A0A3A1NKB1"/>
<feature type="domain" description="Phage shock protein PspC N-terminal" evidence="2">
    <location>
        <begin position="13"/>
        <end position="62"/>
    </location>
</feature>
<dbReference type="EMBL" id="QXFI01000013">
    <property type="protein sequence ID" value="RIV46093.1"/>
    <property type="molecule type" value="Genomic_DNA"/>
</dbReference>
<dbReference type="OrthoDB" id="1441494at2"/>
<evidence type="ECO:0000259" key="2">
    <source>
        <dbReference type="Pfam" id="PF04024"/>
    </source>
</evidence>
<protein>
    <submittedName>
        <fullName evidence="3">PspC domain-containing protein</fullName>
    </submittedName>
</protein>
<feature type="transmembrane region" description="Helical" evidence="1">
    <location>
        <begin position="33"/>
        <end position="61"/>
    </location>
</feature>
<name>A0A3A1NKB1_9FLAO</name>
<evidence type="ECO:0000313" key="3">
    <source>
        <dbReference type="EMBL" id="RIV46093.1"/>
    </source>
</evidence>
<dbReference type="Pfam" id="PF04024">
    <property type="entry name" value="PspC"/>
    <property type="match status" value="1"/>
</dbReference>
<dbReference type="InterPro" id="IPR007168">
    <property type="entry name" value="Phageshock_PspC_N"/>
</dbReference>
<dbReference type="RefSeq" id="WP_119646621.1">
    <property type="nucleotide sequence ID" value="NZ_QXFI01000013.1"/>
</dbReference>
<keyword evidence="6" id="KW-1185">Reference proteome</keyword>
<sequence length="152" mass="16814">MDTQKIIQLITRPEKILLGVSSKLALKLNLQPIIMRVIFVVLTLLFIPLGILAYLGVYLVLNKMAGKMVTFALMGALLGIPFSYYFQSEMVQRMAGGITGYVKNFVTIVDDVDRFVGSGMDIIWDALIGVVVFTLIGGAIGYFMDKSKQKID</sequence>
<evidence type="ECO:0000313" key="4">
    <source>
        <dbReference type="EMBL" id="TXJ98868.1"/>
    </source>
</evidence>
<gene>
    <name evidence="3" type="ORF">D2V05_05910</name>
    <name evidence="4" type="ORF">FQ017_05865</name>
</gene>
<organism evidence="3 5">
    <name type="scientific">Flagellimonas pelagia</name>
    <dbReference type="NCBI Taxonomy" id="2306998"/>
    <lineage>
        <taxon>Bacteria</taxon>
        <taxon>Pseudomonadati</taxon>
        <taxon>Bacteroidota</taxon>
        <taxon>Flavobacteriia</taxon>
        <taxon>Flavobacteriales</taxon>
        <taxon>Flavobacteriaceae</taxon>
        <taxon>Flagellimonas</taxon>
    </lineage>
</organism>
<dbReference type="Proteomes" id="UP000266691">
    <property type="component" value="Unassembled WGS sequence"/>
</dbReference>
<comment type="caution">
    <text evidence="3">The sequence shown here is derived from an EMBL/GenBank/DDBJ whole genome shotgun (WGS) entry which is preliminary data.</text>
</comment>
<feature type="transmembrane region" description="Helical" evidence="1">
    <location>
        <begin position="68"/>
        <end position="86"/>
    </location>
</feature>
<feature type="transmembrane region" description="Helical" evidence="1">
    <location>
        <begin position="122"/>
        <end position="144"/>
    </location>
</feature>
<accession>A0A3A1NKB1</accession>
<reference evidence="3 5" key="1">
    <citation type="submission" date="2018-08" db="EMBL/GenBank/DDBJ databases">
        <title>Proposal of Muricauda 72 sp.nov. and Muricauda NH166 sp.nov., isolated from seawater.</title>
        <authorList>
            <person name="Cheng H."/>
            <person name="Wu Y.-H."/>
            <person name="Guo L.-L."/>
            <person name="Xu X.-W."/>
        </authorList>
    </citation>
    <scope>NUCLEOTIDE SEQUENCE [LARGE SCALE GENOMIC DNA]</scope>
    <source>
        <strain evidence="3 5">72</strain>
    </source>
</reference>